<reference evidence="2" key="1">
    <citation type="submission" date="2022-07" db="EMBL/GenBank/DDBJ databases">
        <title>Phylogenomic reconstructions and comparative analyses of Kickxellomycotina fungi.</title>
        <authorList>
            <person name="Reynolds N.K."/>
            <person name="Stajich J.E."/>
            <person name="Barry K."/>
            <person name="Grigoriev I.V."/>
            <person name="Crous P."/>
            <person name="Smith M.E."/>
        </authorList>
    </citation>
    <scope>NUCLEOTIDE SEQUENCE</scope>
    <source>
        <strain evidence="2">RSA 476</strain>
    </source>
</reference>
<sequence length="202" mass="21930">MSGANTLAGYTLSQHLSDQASNEVEADDSVPLSPTLAALKSIELKHRASKTVLDGLEGQERHDKAVSLDELSDEEVDALLQAKENTWCIESQSSKAKLQLSSNDKFVVLASGGLYDKLSDDQVIETVAQWYEANNTNNKESAGSLAVKDSNDATHLIRAALSIDWHGTQGNSTARRLLAIPSSHLRKYHDDISVTVVTLDIE</sequence>
<evidence type="ECO:0000259" key="1">
    <source>
        <dbReference type="Pfam" id="PF00481"/>
    </source>
</evidence>
<dbReference type="EMBL" id="JANBUY010000072">
    <property type="protein sequence ID" value="KAJ2864966.1"/>
    <property type="molecule type" value="Genomic_DNA"/>
</dbReference>
<dbReference type="InterPro" id="IPR036457">
    <property type="entry name" value="PPM-type-like_dom_sf"/>
</dbReference>
<evidence type="ECO:0000313" key="2">
    <source>
        <dbReference type="EMBL" id="KAJ2864966.1"/>
    </source>
</evidence>
<accession>A0A9W8IIP5</accession>
<feature type="domain" description="PPM-type phosphatase" evidence="1">
    <location>
        <begin position="97"/>
        <end position="138"/>
    </location>
</feature>
<dbReference type="Proteomes" id="UP001140074">
    <property type="component" value="Unassembled WGS sequence"/>
</dbReference>
<keyword evidence="2" id="KW-0378">Hydrolase</keyword>
<comment type="caution">
    <text evidence="2">The sequence shown here is derived from an EMBL/GenBank/DDBJ whole genome shotgun (WGS) entry which is preliminary data.</text>
</comment>
<dbReference type="GO" id="GO:0004741">
    <property type="term" value="F:[pyruvate dehydrogenase (acetyl-transferring)]-phosphatase activity"/>
    <property type="evidence" value="ECO:0007669"/>
    <property type="project" value="UniProtKB-EC"/>
</dbReference>
<organism evidence="2 3">
    <name type="scientific">Coemansia aciculifera</name>
    <dbReference type="NCBI Taxonomy" id="417176"/>
    <lineage>
        <taxon>Eukaryota</taxon>
        <taxon>Fungi</taxon>
        <taxon>Fungi incertae sedis</taxon>
        <taxon>Zoopagomycota</taxon>
        <taxon>Kickxellomycotina</taxon>
        <taxon>Kickxellomycetes</taxon>
        <taxon>Kickxellales</taxon>
        <taxon>Kickxellaceae</taxon>
        <taxon>Coemansia</taxon>
    </lineage>
</organism>
<dbReference type="Pfam" id="PF00481">
    <property type="entry name" value="PP2C"/>
    <property type="match status" value="1"/>
</dbReference>
<proteinExistence type="predicted"/>
<gene>
    <name evidence="2" type="primary">PDP1</name>
    <name evidence="2" type="ORF">GGH94_002564</name>
</gene>
<evidence type="ECO:0000313" key="3">
    <source>
        <dbReference type="Proteomes" id="UP001140074"/>
    </source>
</evidence>
<name>A0A9W8IIP5_9FUNG</name>
<dbReference type="InterPro" id="IPR001932">
    <property type="entry name" value="PPM-type_phosphatase-like_dom"/>
</dbReference>
<keyword evidence="3" id="KW-1185">Reference proteome</keyword>
<protein>
    <submittedName>
        <fullName evidence="2">[Pyruvate dehydrogenase [acetyl-transferring]]-phosphatase 1, mitochondrial</fullName>
        <ecNumber evidence="2">3.1.3.43</ecNumber>
    </submittedName>
</protein>
<dbReference type="AlphaFoldDB" id="A0A9W8IIP5"/>
<dbReference type="SUPFAM" id="SSF81606">
    <property type="entry name" value="PP2C-like"/>
    <property type="match status" value="1"/>
</dbReference>
<dbReference type="EC" id="3.1.3.43" evidence="2"/>
<dbReference type="Gene3D" id="3.60.40.10">
    <property type="entry name" value="PPM-type phosphatase domain"/>
    <property type="match status" value="1"/>
</dbReference>